<reference evidence="1" key="1">
    <citation type="submission" date="2021-06" db="EMBL/GenBank/DDBJ databases">
        <authorList>
            <person name="Gannon L."/>
            <person name="Redgwell R T."/>
            <person name="Michniewski S."/>
            <person name="Harrison D C."/>
            <person name="Millard A."/>
        </authorList>
    </citation>
    <scope>NUCLEOTIDE SEQUENCE</scope>
</reference>
<gene>
    <name evidence="1" type="ORF">SLAVMIC_00213</name>
</gene>
<sequence length="327" mass="38565">MKLLKLADKFEGGKFEGKAVSVVINKGESNYLKWVLARNKQIRLHGEVIKFVQSKSQLNFNQKFLETLELINSPLAKKLLYLNNRKRLNTIFTNVKAYKTKLDTIVYDVPFGNKNNEIKVGRFVRKLFHMNEIQGFGDTDIEKFVTDFYSKISEVPKDYYFKIVKGEDIRTYYDEANYHSRQGTLGKSCERYANHAYKKELYVVNPEVEMLVLFNRETNKVTGRAILWRKANLDDYRGFKFKGTFMDRIYVNNSKDTQLFLDYAEKHKFARKRVQSYDYKTCFVVNGKEYTRTQCSVTLTNTNVNRPYLDTVSYEHGNEYKKMYNGN</sequence>
<proteinExistence type="predicted"/>
<accession>A0A8D9C8J2</accession>
<dbReference type="EMBL" id="OU342829">
    <property type="protein sequence ID" value="CAG7580030.1"/>
    <property type="molecule type" value="Genomic_DNA"/>
</dbReference>
<protein>
    <submittedName>
        <fullName evidence="1">Uncharacterized protein</fullName>
    </submittedName>
</protein>
<organism evidence="1">
    <name type="scientific">uncultured marine phage</name>
    <dbReference type="NCBI Taxonomy" id="707152"/>
    <lineage>
        <taxon>Viruses</taxon>
        <taxon>environmental samples</taxon>
    </lineage>
</organism>
<evidence type="ECO:0000313" key="1">
    <source>
        <dbReference type="EMBL" id="CAG7580030.1"/>
    </source>
</evidence>
<name>A0A8D9C8J2_9VIRU</name>